<dbReference type="EMBL" id="FNFO01000001">
    <property type="protein sequence ID" value="SDJ82008.1"/>
    <property type="molecule type" value="Genomic_DNA"/>
</dbReference>
<dbReference type="OrthoDB" id="2827525at2"/>
<reference evidence="7 8" key="1">
    <citation type="submission" date="2016-10" db="EMBL/GenBank/DDBJ databases">
        <authorList>
            <person name="de Groot N.N."/>
        </authorList>
    </citation>
    <scope>NUCLEOTIDE SEQUENCE [LARGE SCALE GENOMIC DNA]</scope>
    <source>
        <strain evidence="7 8">DSM 25186</strain>
    </source>
</reference>
<dbReference type="GO" id="GO:0009055">
    <property type="term" value="F:electron transfer activity"/>
    <property type="evidence" value="ECO:0007669"/>
    <property type="project" value="InterPro"/>
</dbReference>
<dbReference type="STRING" id="1075417.SAMN05421823_101189"/>
<keyword evidence="5" id="KW-0472">Membrane</keyword>
<dbReference type="GO" id="GO:0046872">
    <property type="term" value="F:metal ion binding"/>
    <property type="evidence" value="ECO:0007669"/>
    <property type="project" value="UniProtKB-KW"/>
</dbReference>
<dbReference type="PROSITE" id="PS51007">
    <property type="entry name" value="CYTC"/>
    <property type="match status" value="1"/>
</dbReference>
<evidence type="ECO:0000256" key="5">
    <source>
        <dbReference type="SAM" id="Phobius"/>
    </source>
</evidence>
<sequence length="182" mass="20626">MSEIVTKFWIATLLLLVAVFTLITLTGFELYRIQLEKETPEESYFRCGVTNEAIHFGSLGDSLAETGIKVVSEGQQLFQANCTQCHAIQEIVVGPPLKNVAERHDLDWLIRFVRGPQAVVESGDPAAVALYERYRQFMPNHDFLTEEEVFAIMSYVDYDHVVAQTGDSVPDYTAWKQRQHGL</sequence>
<keyword evidence="2 4" id="KW-0479">Metal-binding</keyword>
<keyword evidence="8" id="KW-1185">Reference proteome</keyword>
<dbReference type="AlphaFoldDB" id="A0A1G8WUH2"/>
<evidence type="ECO:0000313" key="7">
    <source>
        <dbReference type="EMBL" id="SDJ82008.1"/>
    </source>
</evidence>
<evidence type="ECO:0000256" key="2">
    <source>
        <dbReference type="ARBA" id="ARBA00022723"/>
    </source>
</evidence>
<keyword evidence="3 4" id="KW-0408">Iron</keyword>
<protein>
    <submittedName>
        <fullName evidence="7">Cytochrome c</fullName>
    </submittedName>
</protein>
<dbReference type="InterPro" id="IPR036909">
    <property type="entry name" value="Cyt_c-like_dom_sf"/>
</dbReference>
<dbReference type="InterPro" id="IPR009056">
    <property type="entry name" value="Cyt_c-like_dom"/>
</dbReference>
<keyword evidence="5" id="KW-0812">Transmembrane</keyword>
<evidence type="ECO:0000313" key="8">
    <source>
        <dbReference type="Proteomes" id="UP000198510"/>
    </source>
</evidence>
<evidence type="ECO:0000259" key="6">
    <source>
        <dbReference type="PROSITE" id="PS51007"/>
    </source>
</evidence>
<organism evidence="7 8">
    <name type="scientific">Catalinimonas alkaloidigena</name>
    <dbReference type="NCBI Taxonomy" id="1075417"/>
    <lineage>
        <taxon>Bacteria</taxon>
        <taxon>Pseudomonadati</taxon>
        <taxon>Bacteroidota</taxon>
        <taxon>Cytophagia</taxon>
        <taxon>Cytophagales</taxon>
        <taxon>Catalimonadaceae</taxon>
        <taxon>Catalinimonas</taxon>
    </lineage>
</organism>
<keyword evidence="1 4" id="KW-0349">Heme</keyword>
<dbReference type="GO" id="GO:0020037">
    <property type="term" value="F:heme binding"/>
    <property type="evidence" value="ECO:0007669"/>
    <property type="project" value="InterPro"/>
</dbReference>
<gene>
    <name evidence="7" type="ORF">SAMN05421823_101189</name>
</gene>
<dbReference type="Pfam" id="PF00034">
    <property type="entry name" value="Cytochrom_C"/>
    <property type="match status" value="1"/>
</dbReference>
<accession>A0A1G8WUH2</accession>
<keyword evidence="5" id="KW-1133">Transmembrane helix</keyword>
<feature type="domain" description="Cytochrome c" evidence="6">
    <location>
        <begin position="69"/>
        <end position="160"/>
    </location>
</feature>
<dbReference type="RefSeq" id="WP_089677998.1">
    <property type="nucleotide sequence ID" value="NZ_FNFO01000001.1"/>
</dbReference>
<evidence type="ECO:0000256" key="1">
    <source>
        <dbReference type="ARBA" id="ARBA00022617"/>
    </source>
</evidence>
<evidence type="ECO:0000256" key="4">
    <source>
        <dbReference type="PROSITE-ProRule" id="PRU00433"/>
    </source>
</evidence>
<feature type="transmembrane region" description="Helical" evidence="5">
    <location>
        <begin position="6"/>
        <end position="28"/>
    </location>
</feature>
<dbReference type="Gene3D" id="1.10.760.10">
    <property type="entry name" value="Cytochrome c-like domain"/>
    <property type="match status" value="1"/>
</dbReference>
<proteinExistence type="predicted"/>
<dbReference type="Proteomes" id="UP000198510">
    <property type="component" value="Unassembled WGS sequence"/>
</dbReference>
<evidence type="ECO:0000256" key="3">
    <source>
        <dbReference type="ARBA" id="ARBA00023004"/>
    </source>
</evidence>
<dbReference type="SUPFAM" id="SSF46626">
    <property type="entry name" value="Cytochrome c"/>
    <property type="match status" value="1"/>
</dbReference>
<name>A0A1G8WUH2_9BACT</name>